<dbReference type="Proteomes" id="UP000190064">
    <property type="component" value="Unassembled WGS sequence"/>
</dbReference>
<dbReference type="PANTHER" id="PTHR39431:SF1">
    <property type="entry name" value="FRPA_C-RELATED PROTEIN"/>
    <property type="match status" value="1"/>
</dbReference>
<name>A0A1T1HAG7_OCELI</name>
<evidence type="ECO:0000313" key="3">
    <source>
        <dbReference type="Proteomes" id="UP000190064"/>
    </source>
</evidence>
<sequence>MKIQQGQFNLRSSHEAIQRLTKEESLQIVKRTDGKDQVLTYQNKTDATQVSLSYYGSANTASQGAAGDDTYDRFPVPGRQADAQEQAPSDSVGTNAPSVSTDPLDNGLAMDAEAIADLRMLAFVQLMEQMFGLRISLDDSHLSEEDLKDIQKLRGLGEQMDAMKPANQRAASGQNTVPSNGQQITYSATTFYHEEEHTHMEAKGKVITEDGRELELSLDLNMSRSFQSESFVQFSEGNLKDPLVINFDRPSVGLSDKLHFQFDLDADGEDETLPELLAGSGYLALDLNGDGVINSGNELFGAQSGDGFEELAQYDDDGNGFIDENDAVFSQLKIWVPKGEGESELYALLDKDVGAIYLKSEQTPFALKTETGNRTQGYVRESGVFLKESGGIASVQQIDLKV</sequence>
<feature type="compositionally biased region" description="Polar residues" evidence="1">
    <location>
        <begin position="86"/>
        <end position="103"/>
    </location>
</feature>
<proteinExistence type="predicted"/>
<dbReference type="RefSeq" id="WP_078319874.1">
    <property type="nucleotide sequence ID" value="NZ_FXTS01000005.1"/>
</dbReference>
<protein>
    <recommendedName>
        <fullName evidence="4">EF-hand domain-containing protein</fullName>
    </recommendedName>
</protein>
<dbReference type="GO" id="GO:0005509">
    <property type="term" value="F:calcium ion binding"/>
    <property type="evidence" value="ECO:0007669"/>
    <property type="project" value="InterPro"/>
</dbReference>
<reference evidence="2" key="1">
    <citation type="submission" date="2017-02" db="EMBL/GenBank/DDBJ databases">
        <title>Draft Genome Sequence of the Salt Water Bacterium Oceanospirillum linum ATCC 11336.</title>
        <authorList>
            <person name="Trachtenberg A.M."/>
            <person name="Carney J.G."/>
            <person name="Linnane J.D."/>
            <person name="Rheaume B.A."/>
            <person name="Pitts N.L."/>
            <person name="Mykles D.L."/>
            <person name="Maclea K.S."/>
        </authorList>
    </citation>
    <scope>NUCLEOTIDE SEQUENCE [LARGE SCALE GENOMIC DNA]</scope>
    <source>
        <strain evidence="2">ATCC 11336</strain>
    </source>
</reference>
<dbReference type="AlphaFoldDB" id="A0A1T1HAG7"/>
<evidence type="ECO:0000313" key="2">
    <source>
        <dbReference type="EMBL" id="OOV86823.1"/>
    </source>
</evidence>
<dbReference type="EMBL" id="MTSD02000004">
    <property type="protein sequence ID" value="OOV86823.1"/>
    <property type="molecule type" value="Genomic_DNA"/>
</dbReference>
<organism evidence="2 3">
    <name type="scientific">Oceanospirillum linum</name>
    <dbReference type="NCBI Taxonomy" id="966"/>
    <lineage>
        <taxon>Bacteria</taxon>
        <taxon>Pseudomonadati</taxon>
        <taxon>Pseudomonadota</taxon>
        <taxon>Gammaproteobacteria</taxon>
        <taxon>Oceanospirillales</taxon>
        <taxon>Oceanospirillaceae</taxon>
        <taxon>Oceanospirillum</taxon>
    </lineage>
</organism>
<dbReference type="PANTHER" id="PTHR39431">
    <property type="entry name" value="FRPA/C-RELATED PROTEIN"/>
    <property type="match status" value="1"/>
</dbReference>
<dbReference type="InterPro" id="IPR028974">
    <property type="entry name" value="TSP_type-3_rpt"/>
</dbReference>
<feature type="region of interest" description="Disordered" evidence="1">
    <location>
        <begin position="61"/>
        <end position="105"/>
    </location>
</feature>
<dbReference type="STRING" id="966.BTA35_0211020"/>
<gene>
    <name evidence="2" type="ORF">BTA35_0211020</name>
</gene>
<comment type="caution">
    <text evidence="2">The sequence shown here is derived from an EMBL/GenBank/DDBJ whole genome shotgun (WGS) entry which is preliminary data.</text>
</comment>
<dbReference type="SUPFAM" id="SSF103647">
    <property type="entry name" value="TSP type-3 repeat"/>
    <property type="match status" value="1"/>
</dbReference>
<keyword evidence="3" id="KW-1185">Reference proteome</keyword>
<accession>A0A1T1HAG7</accession>
<evidence type="ECO:0000256" key="1">
    <source>
        <dbReference type="SAM" id="MobiDB-lite"/>
    </source>
</evidence>
<evidence type="ECO:0008006" key="4">
    <source>
        <dbReference type="Google" id="ProtNLM"/>
    </source>
</evidence>